<protein>
    <submittedName>
        <fullName evidence="2">Uncharacterized protein</fullName>
    </submittedName>
</protein>
<dbReference type="GeneID" id="29673994"/>
<keyword evidence="1" id="KW-1133">Transmembrane helix</keyword>
<dbReference type="OrthoDB" id="95380at2"/>
<dbReference type="RefSeq" id="WP_012859389.1">
    <property type="nucleotide sequence ID" value="NC_013515.1"/>
</dbReference>
<evidence type="ECO:0000313" key="2">
    <source>
        <dbReference type="EMBL" id="ACZ01843.1"/>
    </source>
</evidence>
<dbReference type="AlphaFoldDB" id="D1AVT3"/>
<accession>D1AVT3</accession>
<dbReference type="HOGENOM" id="CLU_1694562_0_0_0"/>
<dbReference type="KEGG" id="smf:Smon_1404"/>
<proteinExistence type="predicted"/>
<feature type="transmembrane region" description="Helical" evidence="1">
    <location>
        <begin position="103"/>
        <end position="120"/>
    </location>
</feature>
<dbReference type="EMBL" id="CP001779">
    <property type="protein sequence ID" value="ACZ01843.1"/>
    <property type="molecule type" value="Genomic_DNA"/>
</dbReference>
<gene>
    <name evidence="2" type="ordered locus">Smon_1404</name>
</gene>
<keyword evidence="3" id="KW-1185">Reference proteome</keyword>
<keyword evidence="1" id="KW-0472">Membrane</keyword>
<evidence type="ECO:0000313" key="3">
    <source>
        <dbReference type="Proteomes" id="UP000002072"/>
    </source>
</evidence>
<dbReference type="STRING" id="519441.Smon_1404"/>
<evidence type="ECO:0000256" key="1">
    <source>
        <dbReference type="SAM" id="Phobius"/>
    </source>
</evidence>
<organism evidence="2 3">
    <name type="scientific">Streptobacillus moniliformis (strain ATCC 14647 / DSM 12112 / NCTC 10651 / 9901)</name>
    <dbReference type="NCBI Taxonomy" id="519441"/>
    <lineage>
        <taxon>Bacteria</taxon>
        <taxon>Fusobacteriati</taxon>
        <taxon>Fusobacteriota</taxon>
        <taxon>Fusobacteriia</taxon>
        <taxon>Fusobacteriales</taxon>
        <taxon>Leptotrichiaceae</taxon>
        <taxon>Streptobacillus</taxon>
    </lineage>
</organism>
<dbReference type="Proteomes" id="UP000002072">
    <property type="component" value="Chromosome"/>
</dbReference>
<feature type="transmembrane region" description="Helical" evidence="1">
    <location>
        <begin position="77"/>
        <end position="97"/>
    </location>
</feature>
<keyword evidence="1" id="KW-0812">Transmembrane</keyword>
<name>D1AVT3_STRM9</name>
<reference evidence="2 3" key="1">
    <citation type="journal article" date="2009" name="Stand. Genomic Sci.">
        <title>Complete genome sequence of Streptobacillus moniliformis type strain (9901T).</title>
        <authorList>
            <person name="Nolan M."/>
            <person name="Gronow S."/>
            <person name="Lapidus A."/>
            <person name="Ivanova N."/>
            <person name="Copeland A."/>
            <person name="Lucas S."/>
            <person name="Del Rio T.G."/>
            <person name="Chen F."/>
            <person name="Tice H."/>
            <person name="Pitluck S."/>
            <person name="Cheng J.F."/>
            <person name="Sims D."/>
            <person name="Meincke L."/>
            <person name="Bruce D."/>
            <person name="Goodwin L."/>
            <person name="Brettin T."/>
            <person name="Han C."/>
            <person name="Detter J.C."/>
            <person name="Ovchinikova G."/>
            <person name="Pati A."/>
            <person name="Mavromatis K."/>
            <person name="Mikhailova N."/>
            <person name="Chen A."/>
            <person name="Palaniappan K."/>
            <person name="Land M."/>
            <person name="Hauser L."/>
            <person name="Chang Y.J."/>
            <person name="Jeffries C.D."/>
            <person name="Rohde M."/>
            <person name="Sproer C."/>
            <person name="Goker M."/>
            <person name="Bristow J."/>
            <person name="Eisen J.A."/>
            <person name="Markowitz V."/>
            <person name="Hugenholtz P."/>
            <person name="Kyrpides N.C."/>
            <person name="Klenk H.P."/>
            <person name="Chain P."/>
        </authorList>
    </citation>
    <scope>NUCLEOTIDE SEQUENCE [LARGE SCALE GENOMIC DNA]</scope>
    <source>
        <strain evidence="3">ATCC 14647 / DSM 12112 / NCTC 10651 / 9901</strain>
    </source>
</reference>
<sequence>MNNKDKENIFALLSGLKMAEINNNVVQKEFCAALLYKYQQENIDIYEFVGKNEIEESINEGVALFVKRKRKYFIKKTIFNMFTGMSAGLFAHLYLRLSIAKSLMVFLVAFLIDTFIKLKVSKIVFVSETRKEYSKFVDNKLLHIRESEDVSKLWI</sequence>